<sequence length="463" mass="48864">MSLWFAIIAYLALQLGIGVWASRRIHGEADYLFAGRRLGLLLVTFSLFSTWFGAETVMGSAAAIAEQGLAGGRADPFGYALCLLAMALLIAYQFRQRGYLTLGDFFRERYGHNVEVIAVCIAVPASIAWAAAQLLAFGQVLAVVSDINFDVALMSATGLVILYTVLGGLLGDVVTDLVQGSILVVGLVVLLVLTVSNVGGVEAAMGRVEPWQLRFTNPDEGILARLDAWLIPIIGSLVAQETISRFLGARNATIARRAGFAAAGIYLLVGLVPVSIALIGANMDLGIGHRDEFLPLMAKELMPTALFVVFAGALISAILSTVDSTLLAISSLVTHNLVDPIRERISPHPDSERSGAGIARVVVVIAGIAAYMLAQGGENIFSLVQMSSSFGTAGLVVTVLLGLWWRRSGPTAALLALAAGVVGTILGEYVFDLDAPFLTSLGASFVAFVGVALVRFRLDVSEK</sequence>
<dbReference type="PANTHER" id="PTHR48086:SF7">
    <property type="entry name" value="SODIUM-SOLUTE SYMPORTER-RELATED"/>
    <property type="match status" value="1"/>
</dbReference>
<gene>
    <name evidence="11" type="ORF">BECKSD772E_GA0070983_10013</name>
    <name evidence="10" type="ORF">BECKSD772F_GA0070984_10014</name>
</gene>
<feature type="transmembrane region" description="Helical" evidence="9">
    <location>
        <begin position="151"/>
        <end position="170"/>
    </location>
</feature>
<feature type="transmembrane region" description="Helical" evidence="9">
    <location>
        <begin position="6"/>
        <end position="26"/>
    </location>
</feature>
<dbReference type="InterPro" id="IPR001734">
    <property type="entry name" value="Na/solute_symporter"/>
</dbReference>
<keyword evidence="6 9" id="KW-1133">Transmembrane helix</keyword>
<dbReference type="CDD" id="cd11474">
    <property type="entry name" value="SLC5sbd_CHT"/>
    <property type="match status" value="1"/>
</dbReference>
<dbReference type="AlphaFoldDB" id="A0A450YAG9"/>
<evidence type="ECO:0000313" key="10">
    <source>
        <dbReference type="EMBL" id="VFK36328.1"/>
    </source>
</evidence>
<evidence type="ECO:0000256" key="5">
    <source>
        <dbReference type="ARBA" id="ARBA00022847"/>
    </source>
</evidence>
<feature type="transmembrane region" description="Helical" evidence="9">
    <location>
        <begin position="355"/>
        <end position="374"/>
    </location>
</feature>
<reference evidence="11" key="1">
    <citation type="submission" date="2019-02" db="EMBL/GenBank/DDBJ databases">
        <authorList>
            <person name="Gruber-Vodicka R. H."/>
            <person name="Seah K. B. B."/>
        </authorList>
    </citation>
    <scope>NUCLEOTIDE SEQUENCE</scope>
    <source>
        <strain evidence="11">BECK_S1320</strain>
        <strain evidence="10">BECK_S1321</strain>
    </source>
</reference>
<keyword evidence="3" id="KW-0813">Transport</keyword>
<feature type="transmembrane region" description="Helical" evidence="9">
    <location>
        <begin position="380"/>
        <end position="405"/>
    </location>
</feature>
<evidence type="ECO:0000256" key="1">
    <source>
        <dbReference type="ARBA" id="ARBA00004141"/>
    </source>
</evidence>
<feature type="transmembrane region" description="Helical" evidence="9">
    <location>
        <begin position="301"/>
        <end position="334"/>
    </location>
</feature>
<feature type="transmembrane region" description="Helical" evidence="9">
    <location>
        <begin position="116"/>
        <end position="145"/>
    </location>
</feature>
<dbReference type="Gene3D" id="1.20.1730.10">
    <property type="entry name" value="Sodium/glucose cotransporter"/>
    <property type="match status" value="1"/>
</dbReference>
<keyword evidence="4 9" id="KW-0812">Transmembrane</keyword>
<comment type="subcellular location">
    <subcellularLocation>
        <location evidence="1">Membrane</location>
        <topology evidence="1">Multi-pass membrane protein</topology>
    </subcellularLocation>
</comment>
<feature type="transmembrane region" description="Helical" evidence="9">
    <location>
        <begin position="437"/>
        <end position="458"/>
    </location>
</feature>
<dbReference type="EMBL" id="CAADFU010000001">
    <property type="protein sequence ID" value="VFK38527.1"/>
    <property type="molecule type" value="Genomic_DNA"/>
</dbReference>
<proteinExistence type="inferred from homology"/>
<accession>A0A450YAG9</accession>
<dbReference type="PANTHER" id="PTHR48086">
    <property type="entry name" value="SODIUM/PROLINE SYMPORTER-RELATED"/>
    <property type="match status" value="1"/>
</dbReference>
<dbReference type="EMBL" id="CAADFR010000001">
    <property type="protein sequence ID" value="VFK36328.1"/>
    <property type="molecule type" value="Genomic_DNA"/>
</dbReference>
<keyword evidence="5" id="KW-0769">Symport</keyword>
<feature type="transmembrane region" description="Helical" evidence="9">
    <location>
        <begin position="412"/>
        <end position="431"/>
    </location>
</feature>
<feature type="transmembrane region" description="Helical" evidence="9">
    <location>
        <begin position="260"/>
        <end position="281"/>
    </location>
</feature>
<comment type="similarity">
    <text evidence="2 8">Belongs to the sodium:solute symporter (SSF) (TC 2.A.21) family.</text>
</comment>
<evidence type="ECO:0000256" key="4">
    <source>
        <dbReference type="ARBA" id="ARBA00022692"/>
    </source>
</evidence>
<organism evidence="11">
    <name type="scientific">Candidatus Kentrum sp. SD</name>
    <dbReference type="NCBI Taxonomy" id="2126332"/>
    <lineage>
        <taxon>Bacteria</taxon>
        <taxon>Pseudomonadati</taxon>
        <taxon>Pseudomonadota</taxon>
        <taxon>Gammaproteobacteria</taxon>
        <taxon>Candidatus Kentrum</taxon>
    </lineage>
</organism>
<dbReference type="InterPro" id="IPR038377">
    <property type="entry name" value="Na/Glc_symporter_sf"/>
</dbReference>
<keyword evidence="7 9" id="KW-0472">Membrane</keyword>
<feature type="transmembrane region" description="Helical" evidence="9">
    <location>
        <begin position="221"/>
        <end position="239"/>
    </location>
</feature>
<feature type="transmembrane region" description="Helical" evidence="9">
    <location>
        <begin position="77"/>
        <end position="95"/>
    </location>
</feature>
<dbReference type="GO" id="GO:0005886">
    <property type="term" value="C:plasma membrane"/>
    <property type="evidence" value="ECO:0007669"/>
    <property type="project" value="TreeGrafter"/>
</dbReference>
<evidence type="ECO:0000256" key="3">
    <source>
        <dbReference type="ARBA" id="ARBA00022448"/>
    </source>
</evidence>
<evidence type="ECO:0000256" key="9">
    <source>
        <dbReference type="SAM" id="Phobius"/>
    </source>
</evidence>
<feature type="transmembrane region" description="Helical" evidence="9">
    <location>
        <begin position="182"/>
        <end position="201"/>
    </location>
</feature>
<evidence type="ECO:0000313" key="11">
    <source>
        <dbReference type="EMBL" id="VFK38527.1"/>
    </source>
</evidence>
<dbReference type="PROSITE" id="PS50283">
    <property type="entry name" value="NA_SOLUT_SYMP_3"/>
    <property type="match status" value="1"/>
</dbReference>
<dbReference type="InterPro" id="IPR050277">
    <property type="entry name" value="Sodium:Solute_Symporter"/>
</dbReference>
<dbReference type="GO" id="GO:0015293">
    <property type="term" value="F:symporter activity"/>
    <property type="evidence" value="ECO:0007669"/>
    <property type="project" value="UniProtKB-KW"/>
</dbReference>
<dbReference type="Pfam" id="PF00474">
    <property type="entry name" value="SSF"/>
    <property type="match status" value="1"/>
</dbReference>
<name>A0A450YAG9_9GAMM</name>
<evidence type="ECO:0000256" key="8">
    <source>
        <dbReference type="RuleBase" id="RU362091"/>
    </source>
</evidence>
<evidence type="ECO:0000256" key="2">
    <source>
        <dbReference type="ARBA" id="ARBA00006434"/>
    </source>
</evidence>
<protein>
    <submittedName>
        <fullName evidence="11">Transporter, SSS family</fullName>
    </submittedName>
</protein>
<evidence type="ECO:0000256" key="7">
    <source>
        <dbReference type="ARBA" id="ARBA00023136"/>
    </source>
</evidence>
<evidence type="ECO:0000256" key="6">
    <source>
        <dbReference type="ARBA" id="ARBA00022989"/>
    </source>
</evidence>
<feature type="transmembrane region" description="Helical" evidence="9">
    <location>
        <begin position="38"/>
        <end position="65"/>
    </location>
</feature>